<dbReference type="AlphaFoldDB" id="A0A2T3Z7C3"/>
<evidence type="ECO:0000313" key="3">
    <source>
        <dbReference type="Proteomes" id="UP000240493"/>
    </source>
</evidence>
<proteinExistence type="predicted"/>
<evidence type="ECO:0000256" key="1">
    <source>
        <dbReference type="SAM" id="MobiDB-lite"/>
    </source>
</evidence>
<evidence type="ECO:0000313" key="2">
    <source>
        <dbReference type="EMBL" id="PTB40709.1"/>
    </source>
</evidence>
<organism evidence="2 3">
    <name type="scientific">Trichoderma asperellum (strain ATCC 204424 / CBS 433.97 / NBRC 101777)</name>
    <dbReference type="NCBI Taxonomy" id="1042311"/>
    <lineage>
        <taxon>Eukaryota</taxon>
        <taxon>Fungi</taxon>
        <taxon>Dikarya</taxon>
        <taxon>Ascomycota</taxon>
        <taxon>Pezizomycotina</taxon>
        <taxon>Sordariomycetes</taxon>
        <taxon>Hypocreomycetidae</taxon>
        <taxon>Hypocreales</taxon>
        <taxon>Hypocreaceae</taxon>
        <taxon>Trichoderma</taxon>
    </lineage>
</organism>
<dbReference type="Proteomes" id="UP000240493">
    <property type="component" value="Unassembled WGS sequence"/>
</dbReference>
<protein>
    <submittedName>
        <fullName evidence="2">Uncharacterized protein</fullName>
    </submittedName>
</protein>
<reference evidence="2 3" key="1">
    <citation type="submission" date="2016-07" db="EMBL/GenBank/DDBJ databases">
        <title>Multiple horizontal gene transfer events from other fungi enriched the ability of initially mycotrophic Trichoderma (Ascomycota) to feed on dead plant biomass.</title>
        <authorList>
            <consortium name="DOE Joint Genome Institute"/>
            <person name="Aerts A."/>
            <person name="Atanasova L."/>
            <person name="Chenthamara K."/>
            <person name="Zhang J."/>
            <person name="Grujic M."/>
            <person name="Henrissat B."/>
            <person name="Kuo A."/>
            <person name="Salamov A."/>
            <person name="Lipzen A."/>
            <person name="Labutti K."/>
            <person name="Barry K."/>
            <person name="Miao Y."/>
            <person name="Rahimi M.J."/>
            <person name="Shen Q."/>
            <person name="Grigoriev I.V."/>
            <person name="Kubicek C.P."/>
            <person name="Druzhinina I.S."/>
        </authorList>
    </citation>
    <scope>NUCLEOTIDE SEQUENCE [LARGE SCALE GENOMIC DNA]</scope>
    <source>
        <strain evidence="2 3">CBS 433.97</strain>
    </source>
</reference>
<feature type="region of interest" description="Disordered" evidence="1">
    <location>
        <begin position="108"/>
        <end position="151"/>
    </location>
</feature>
<name>A0A2T3Z7C3_TRIA4</name>
<keyword evidence="3" id="KW-1185">Reference proteome</keyword>
<gene>
    <name evidence="2" type="ORF">M441DRAFT_410802</name>
</gene>
<sequence>MIGCVCQLTRKPASIALCSASGTPLYQLAVLPLPLPGLVPFISPLYGLLCQRCVAGLSEHSAPQEAHSHYIHPPQPPRPLPFCFNPHFFFSPGDGSRHDKSLLILQRRPAASFPGEPPTADARFLDGRRSGAATKAARKFDSTKPSALTQR</sequence>
<accession>A0A2T3Z7C3</accession>
<dbReference type="EMBL" id="KZ679262">
    <property type="protein sequence ID" value="PTB40709.1"/>
    <property type="molecule type" value="Genomic_DNA"/>
</dbReference>